<accession>A0AAV4ELF2</accession>
<keyword evidence="1" id="KW-0812">Transmembrane</keyword>
<name>A0AAV4ELF2_9GAST</name>
<evidence type="ECO:0000313" key="2">
    <source>
        <dbReference type="Proteomes" id="UP000762676"/>
    </source>
</evidence>
<reference evidence="1 2" key="1">
    <citation type="journal article" date="2021" name="Elife">
        <title>Chloroplast acquisition without the gene transfer in kleptoplastic sea slugs, Plakobranchus ocellatus.</title>
        <authorList>
            <person name="Maeda T."/>
            <person name="Takahashi S."/>
            <person name="Yoshida T."/>
            <person name="Shimamura S."/>
            <person name="Takaki Y."/>
            <person name="Nagai Y."/>
            <person name="Toyoda A."/>
            <person name="Suzuki Y."/>
            <person name="Arimoto A."/>
            <person name="Ishii H."/>
            <person name="Satoh N."/>
            <person name="Nishiyama T."/>
            <person name="Hasebe M."/>
            <person name="Maruyama T."/>
            <person name="Minagawa J."/>
            <person name="Obokata J."/>
            <person name="Shigenobu S."/>
        </authorList>
    </citation>
    <scope>NUCLEOTIDE SEQUENCE [LARGE SCALE GENOMIC DNA]</scope>
</reference>
<dbReference type="Proteomes" id="UP000762676">
    <property type="component" value="Unassembled WGS sequence"/>
</dbReference>
<gene>
    <name evidence="1" type="ORF">ElyMa_000114300</name>
</gene>
<dbReference type="AlphaFoldDB" id="A0AAV4ELF2"/>
<comment type="caution">
    <text evidence="1">The sequence shown here is derived from an EMBL/GenBank/DDBJ whole genome shotgun (WGS) entry which is preliminary data.</text>
</comment>
<keyword evidence="1" id="KW-0472">Membrane</keyword>
<proteinExistence type="predicted"/>
<keyword evidence="2" id="KW-1185">Reference proteome</keyword>
<organism evidence="1 2">
    <name type="scientific">Elysia marginata</name>
    <dbReference type="NCBI Taxonomy" id="1093978"/>
    <lineage>
        <taxon>Eukaryota</taxon>
        <taxon>Metazoa</taxon>
        <taxon>Spiralia</taxon>
        <taxon>Lophotrochozoa</taxon>
        <taxon>Mollusca</taxon>
        <taxon>Gastropoda</taxon>
        <taxon>Heterobranchia</taxon>
        <taxon>Euthyneura</taxon>
        <taxon>Panpulmonata</taxon>
        <taxon>Sacoglossa</taxon>
        <taxon>Placobranchoidea</taxon>
        <taxon>Plakobranchidae</taxon>
        <taxon>Elysia</taxon>
    </lineage>
</organism>
<sequence>MRFAKYWQKDTVTLHGRDGESASVTGWGASNESHAEARRHATERAELLASILQQKHTLTEYEYADNYIREEQLVEIKNRDDEVVAILSRNSYGAVILNTDRVVFGDIDINKPGTMARLLRYIGIPLKDKQYYLKKIESYHNAHPSLVFLVYETCAGLRFIISNREMAPDAPEVKTIFKALKVDPLYRRLCHAQSSFRARLSPKPWRIGMDRPQSRFPRLEPEQRHDFDLWLHTYQITASNYASAHFMAAFGEAGIPENIQLVLDIHNKYACQQGAPLA</sequence>
<protein>
    <submittedName>
        <fullName evidence="1">Transmembrane prediction</fullName>
    </submittedName>
</protein>
<evidence type="ECO:0000313" key="1">
    <source>
        <dbReference type="EMBL" id="GFR61828.1"/>
    </source>
</evidence>
<dbReference type="EMBL" id="BMAT01000216">
    <property type="protein sequence ID" value="GFR61828.1"/>
    <property type="molecule type" value="Genomic_DNA"/>
</dbReference>